<keyword evidence="8" id="KW-1185">Reference proteome</keyword>
<evidence type="ECO:0000256" key="3">
    <source>
        <dbReference type="ARBA" id="ARBA00022989"/>
    </source>
</evidence>
<keyword evidence="3 6" id="KW-1133">Transmembrane helix</keyword>
<keyword evidence="4 6" id="KW-0472">Membrane</keyword>
<comment type="subcellular location">
    <subcellularLocation>
        <location evidence="1">Membrane</location>
        <topology evidence="1">Single-pass membrane protein</topology>
    </subcellularLocation>
</comment>
<feature type="region of interest" description="Disordered" evidence="5">
    <location>
        <begin position="279"/>
        <end position="337"/>
    </location>
</feature>
<dbReference type="EMBL" id="SKBQ01000001">
    <property type="protein sequence ID" value="TPX15895.1"/>
    <property type="molecule type" value="Genomic_DNA"/>
</dbReference>
<sequence length="337" mass="33973">MSQDYFDNWFWTSKKTDNVCPGMGTAKCTPPNACARDPNTGKEYCCDKQSKGGSVCWSLAEKCSSSGGTINCGTGNQLYCCLDKRERCSETPNQTGICWNTADDTLNNITYSDLDSAFSSVSSSKTAATSWAFDPVTLPGFTAPPGASTTTTSGTGASTSGPTQTSQTSSPSQTGAPGSGSSASLSGGAIAGIAIGSVAGVVILGLLAWFMRRRRSSGGANGRRGGPDNHIAAYSEMDGKSPHGGGHSPATTAASAYQPVPGYSPGAVPAAAAAVGPGGGGEYYSKNGGSPQPVEMPAPDSRLGAQELPGDTSTYAGSVAGAHSVSSTPQAAYARPR</sequence>
<evidence type="ECO:0000256" key="1">
    <source>
        <dbReference type="ARBA" id="ARBA00004167"/>
    </source>
</evidence>
<dbReference type="Proteomes" id="UP000319257">
    <property type="component" value="Unassembled WGS sequence"/>
</dbReference>
<comment type="caution">
    <text evidence="7">The sequence shown here is derived from an EMBL/GenBank/DDBJ whole genome shotgun (WGS) entry which is preliminary data.</text>
</comment>
<evidence type="ECO:0000313" key="7">
    <source>
        <dbReference type="EMBL" id="TPX15895.1"/>
    </source>
</evidence>
<dbReference type="GO" id="GO:0016020">
    <property type="term" value="C:membrane"/>
    <property type="evidence" value="ECO:0007669"/>
    <property type="project" value="UniProtKB-SubCell"/>
</dbReference>
<evidence type="ECO:0000313" key="8">
    <source>
        <dbReference type="Proteomes" id="UP000319257"/>
    </source>
</evidence>
<reference evidence="7 8" key="1">
    <citation type="submission" date="2019-06" db="EMBL/GenBank/DDBJ databases">
        <title>Draft genome sequence of the filamentous fungus Phialemoniopsis curvata isolated from diesel fuel.</title>
        <authorList>
            <person name="Varaljay V.A."/>
            <person name="Lyon W.J."/>
            <person name="Crouch A.L."/>
            <person name="Drake C.E."/>
            <person name="Hollomon J.M."/>
            <person name="Nadeau L.J."/>
            <person name="Nunn H.S."/>
            <person name="Stevenson B.S."/>
            <person name="Bojanowski C.L."/>
            <person name="Crookes-Goodson W.J."/>
        </authorList>
    </citation>
    <scope>NUCLEOTIDE SEQUENCE [LARGE SCALE GENOMIC DNA]</scope>
    <source>
        <strain evidence="7 8">D216</strain>
    </source>
</reference>
<dbReference type="InParanoid" id="A0A507AYK5"/>
<feature type="compositionally biased region" description="Low complexity" evidence="5">
    <location>
        <begin position="143"/>
        <end position="183"/>
    </location>
</feature>
<dbReference type="GO" id="GO:0071944">
    <property type="term" value="C:cell periphery"/>
    <property type="evidence" value="ECO:0007669"/>
    <property type="project" value="UniProtKB-ARBA"/>
</dbReference>
<feature type="compositionally biased region" description="Low complexity" evidence="5">
    <location>
        <begin position="316"/>
        <end position="327"/>
    </location>
</feature>
<accession>A0A507AYK5</accession>
<dbReference type="STRING" id="1093900.A0A507AYK5"/>
<feature type="region of interest" description="Disordered" evidence="5">
    <location>
        <begin position="142"/>
        <end position="183"/>
    </location>
</feature>
<evidence type="ECO:0000256" key="2">
    <source>
        <dbReference type="ARBA" id="ARBA00022692"/>
    </source>
</evidence>
<dbReference type="PANTHER" id="PTHR15549">
    <property type="entry name" value="PAIRED IMMUNOGLOBULIN-LIKE TYPE 2 RECEPTOR"/>
    <property type="match status" value="1"/>
</dbReference>
<name>A0A507AYK5_9PEZI</name>
<dbReference type="RefSeq" id="XP_030997606.1">
    <property type="nucleotide sequence ID" value="XM_031136464.1"/>
</dbReference>
<proteinExistence type="predicted"/>
<dbReference type="AlphaFoldDB" id="A0A507AYK5"/>
<dbReference type="OrthoDB" id="3945612at2759"/>
<dbReference type="GeneID" id="41967676"/>
<evidence type="ECO:0000256" key="6">
    <source>
        <dbReference type="SAM" id="Phobius"/>
    </source>
</evidence>
<feature type="transmembrane region" description="Helical" evidence="6">
    <location>
        <begin position="189"/>
        <end position="210"/>
    </location>
</feature>
<organism evidence="7 8">
    <name type="scientific">Thyridium curvatum</name>
    <dbReference type="NCBI Taxonomy" id="1093900"/>
    <lineage>
        <taxon>Eukaryota</taxon>
        <taxon>Fungi</taxon>
        <taxon>Dikarya</taxon>
        <taxon>Ascomycota</taxon>
        <taxon>Pezizomycotina</taxon>
        <taxon>Sordariomycetes</taxon>
        <taxon>Sordariomycetidae</taxon>
        <taxon>Thyridiales</taxon>
        <taxon>Thyridiaceae</taxon>
        <taxon>Thyridium</taxon>
    </lineage>
</organism>
<evidence type="ECO:0000256" key="4">
    <source>
        <dbReference type="ARBA" id="ARBA00023136"/>
    </source>
</evidence>
<keyword evidence="2 6" id="KW-0812">Transmembrane</keyword>
<evidence type="ECO:0000256" key="5">
    <source>
        <dbReference type="SAM" id="MobiDB-lite"/>
    </source>
</evidence>
<dbReference type="InterPro" id="IPR051694">
    <property type="entry name" value="Immunoregulatory_rcpt-like"/>
</dbReference>
<gene>
    <name evidence="7" type="ORF">E0L32_000229</name>
</gene>
<protein>
    <submittedName>
        <fullName evidence="7">Uncharacterized protein</fullName>
    </submittedName>
</protein>
<feature type="region of interest" description="Disordered" evidence="5">
    <location>
        <begin position="216"/>
        <end position="253"/>
    </location>
</feature>